<evidence type="ECO:0000256" key="9">
    <source>
        <dbReference type="SAM" id="Phobius"/>
    </source>
</evidence>
<keyword evidence="7 9" id="KW-0472">Membrane</keyword>
<evidence type="ECO:0000313" key="10">
    <source>
        <dbReference type="EMBL" id="NBI33983.1"/>
    </source>
</evidence>
<dbReference type="PANTHER" id="PTHR21716:SF53">
    <property type="entry name" value="PERMEASE PERM-RELATED"/>
    <property type="match status" value="1"/>
</dbReference>
<dbReference type="GO" id="GO:0005886">
    <property type="term" value="C:plasma membrane"/>
    <property type="evidence" value="ECO:0007669"/>
    <property type="project" value="UniProtKB-SubCell"/>
</dbReference>
<dbReference type="InterPro" id="IPR002549">
    <property type="entry name" value="AI-2E-like"/>
</dbReference>
<dbReference type="Pfam" id="PF01594">
    <property type="entry name" value="AI-2E_transport"/>
    <property type="match status" value="1"/>
</dbReference>
<keyword evidence="6 9" id="KW-1133">Transmembrane helix</keyword>
<feature type="transmembrane region" description="Helical" evidence="9">
    <location>
        <begin position="244"/>
        <end position="266"/>
    </location>
</feature>
<dbReference type="AlphaFoldDB" id="A0A7C9NA72"/>
<comment type="similarity">
    <text evidence="2">Belongs to the autoinducer-2 exporter (AI-2E) (TC 2.A.86) family.</text>
</comment>
<evidence type="ECO:0000256" key="6">
    <source>
        <dbReference type="ARBA" id="ARBA00022989"/>
    </source>
</evidence>
<evidence type="ECO:0000256" key="1">
    <source>
        <dbReference type="ARBA" id="ARBA00004651"/>
    </source>
</evidence>
<feature type="transmembrane region" description="Helical" evidence="9">
    <location>
        <begin position="363"/>
        <end position="384"/>
    </location>
</feature>
<evidence type="ECO:0000256" key="8">
    <source>
        <dbReference type="SAM" id="MobiDB-lite"/>
    </source>
</evidence>
<gene>
    <name evidence="10" type="ORF">D1639_02815</name>
</gene>
<feature type="region of interest" description="Disordered" evidence="8">
    <location>
        <begin position="410"/>
        <end position="442"/>
    </location>
</feature>
<name>A0A7C9NA72_9BACT</name>
<dbReference type="GO" id="GO:0055085">
    <property type="term" value="P:transmembrane transport"/>
    <property type="evidence" value="ECO:0007669"/>
    <property type="project" value="TreeGrafter"/>
</dbReference>
<feature type="transmembrane region" description="Helical" evidence="9">
    <location>
        <begin position="273"/>
        <end position="299"/>
    </location>
</feature>
<protein>
    <submittedName>
        <fullName evidence="10">AI-2E family transporter</fullName>
    </submittedName>
</protein>
<comment type="subcellular location">
    <subcellularLocation>
        <location evidence="1">Cell membrane</location>
        <topology evidence="1">Multi-pass membrane protein</topology>
    </subcellularLocation>
</comment>
<feature type="transmembrane region" description="Helical" evidence="9">
    <location>
        <begin position="62"/>
        <end position="83"/>
    </location>
</feature>
<sequence>MKPVASSPSGEGAAPCGGDVAPAAARRRWRSWSEALAAVWTIIGVIVLTGVLVYLLNVLSVPVGMLIWTVVIVFCLRGQVAALERRGIPRAVGTTIAYVGMALLLGLVGLLMFSPLFGVGDQFANLIHSIPGYIDQLSSWWNDLYARYADLLSNEDIQRWMNSAFASLSGWASGFASSSADGVVAFGTGVANTLMTIGFALVIAFWILMELPALGRECTRLAGPRHKETATMLHLTFTRVMGGYIKGTLIQCGVIGLACVILFAVVKIPNWAALGVIAGILNIVPVVGPWLGGALAAVAGIFVNFWAGVIALVGTIVIQQVVYTFISPKIMANSVDIHPSLMLFALMAGSAVGGAMSGIMGSVVGMLASIPLVAVFKSIFVYYFEKRTGRQLVAVDGVFFKGTPAREGTVDPMGDAVSGCEPQDSSQGQGHGSRARSGKPGIFDRIASFLRKQ</sequence>
<feature type="transmembrane region" description="Helical" evidence="9">
    <location>
        <begin position="305"/>
        <end position="326"/>
    </location>
</feature>
<feature type="transmembrane region" description="Helical" evidence="9">
    <location>
        <begin position="35"/>
        <end position="56"/>
    </location>
</feature>
<evidence type="ECO:0000256" key="5">
    <source>
        <dbReference type="ARBA" id="ARBA00022692"/>
    </source>
</evidence>
<dbReference type="PANTHER" id="PTHR21716">
    <property type="entry name" value="TRANSMEMBRANE PROTEIN"/>
    <property type="match status" value="1"/>
</dbReference>
<dbReference type="EMBL" id="QWKH01000010">
    <property type="protein sequence ID" value="NBI33983.1"/>
    <property type="molecule type" value="Genomic_DNA"/>
</dbReference>
<keyword evidence="3" id="KW-0813">Transport</keyword>
<keyword evidence="4" id="KW-1003">Cell membrane</keyword>
<reference evidence="10" key="1">
    <citation type="submission" date="2018-08" db="EMBL/GenBank/DDBJ databases">
        <title>Murine metabolic-syndrome-specific gut microbial biobank.</title>
        <authorList>
            <person name="Liu C."/>
        </authorList>
    </citation>
    <scope>NUCLEOTIDE SEQUENCE [LARGE SCALE GENOMIC DNA]</scope>
    <source>
        <strain evidence="10">Z82</strain>
    </source>
</reference>
<keyword evidence="5 9" id="KW-0812">Transmembrane</keyword>
<proteinExistence type="inferred from homology"/>
<comment type="caution">
    <text evidence="10">The sequence shown here is derived from an EMBL/GenBank/DDBJ whole genome shotgun (WGS) entry which is preliminary data.</text>
</comment>
<evidence type="ECO:0000256" key="4">
    <source>
        <dbReference type="ARBA" id="ARBA00022475"/>
    </source>
</evidence>
<accession>A0A7C9NA72</accession>
<feature type="transmembrane region" description="Helical" evidence="9">
    <location>
        <begin position="183"/>
        <end position="207"/>
    </location>
</feature>
<organism evidence="10">
    <name type="scientific">Muribaculaceae bacterium Z82</name>
    <dbReference type="NCBI Taxonomy" id="2304548"/>
    <lineage>
        <taxon>Bacteria</taxon>
        <taxon>Pseudomonadati</taxon>
        <taxon>Bacteroidota</taxon>
        <taxon>Bacteroidia</taxon>
        <taxon>Bacteroidales</taxon>
        <taxon>Muribaculaceae</taxon>
    </lineage>
</organism>
<evidence type="ECO:0000256" key="3">
    <source>
        <dbReference type="ARBA" id="ARBA00022448"/>
    </source>
</evidence>
<evidence type="ECO:0000256" key="7">
    <source>
        <dbReference type="ARBA" id="ARBA00023136"/>
    </source>
</evidence>
<evidence type="ECO:0000256" key="2">
    <source>
        <dbReference type="ARBA" id="ARBA00009773"/>
    </source>
</evidence>
<feature type="transmembrane region" description="Helical" evidence="9">
    <location>
        <begin position="95"/>
        <end position="117"/>
    </location>
</feature>